<evidence type="ECO:0000313" key="3">
    <source>
        <dbReference type="EMBL" id="TPW27693.1"/>
    </source>
</evidence>
<accession>A0A506U043</accession>
<dbReference type="Proteomes" id="UP000320314">
    <property type="component" value="Unassembled WGS sequence"/>
</dbReference>
<dbReference type="AlphaFoldDB" id="A0A506U043"/>
<dbReference type="GO" id="GO:0016831">
    <property type="term" value="F:carboxy-lyase activity"/>
    <property type="evidence" value="ECO:0007669"/>
    <property type="project" value="InterPro"/>
</dbReference>
<dbReference type="OrthoDB" id="9799024at2"/>
<dbReference type="Pfam" id="PF04909">
    <property type="entry name" value="Amidohydro_2"/>
    <property type="match status" value="1"/>
</dbReference>
<protein>
    <submittedName>
        <fullName evidence="3">Amidohydrolase</fullName>
    </submittedName>
</protein>
<dbReference type="InterPro" id="IPR032465">
    <property type="entry name" value="ACMSD"/>
</dbReference>
<keyword evidence="3" id="KW-0378">Hydrolase</keyword>
<evidence type="ECO:0000313" key="4">
    <source>
        <dbReference type="Proteomes" id="UP000320314"/>
    </source>
</evidence>
<dbReference type="InterPro" id="IPR032466">
    <property type="entry name" value="Metal_Hydrolase"/>
</dbReference>
<name>A0A506U043_9HYPH</name>
<keyword evidence="1" id="KW-0456">Lyase</keyword>
<dbReference type="EMBL" id="VHLH01000019">
    <property type="protein sequence ID" value="TPW27693.1"/>
    <property type="molecule type" value="Genomic_DNA"/>
</dbReference>
<evidence type="ECO:0000256" key="1">
    <source>
        <dbReference type="ARBA" id="ARBA00023239"/>
    </source>
</evidence>
<gene>
    <name evidence="3" type="ORF">FJU11_10630</name>
</gene>
<dbReference type="SUPFAM" id="SSF51556">
    <property type="entry name" value="Metallo-dependent hydrolases"/>
    <property type="match status" value="1"/>
</dbReference>
<dbReference type="GO" id="GO:0005737">
    <property type="term" value="C:cytoplasm"/>
    <property type="evidence" value="ECO:0007669"/>
    <property type="project" value="TreeGrafter"/>
</dbReference>
<dbReference type="GO" id="GO:0016787">
    <property type="term" value="F:hydrolase activity"/>
    <property type="evidence" value="ECO:0007669"/>
    <property type="project" value="UniProtKB-KW"/>
</dbReference>
<dbReference type="GO" id="GO:0019748">
    <property type="term" value="P:secondary metabolic process"/>
    <property type="evidence" value="ECO:0007669"/>
    <property type="project" value="TreeGrafter"/>
</dbReference>
<organism evidence="3 4">
    <name type="scientific">Pararhizobium mangrovi</name>
    <dbReference type="NCBI Taxonomy" id="2590452"/>
    <lineage>
        <taxon>Bacteria</taxon>
        <taxon>Pseudomonadati</taxon>
        <taxon>Pseudomonadota</taxon>
        <taxon>Alphaproteobacteria</taxon>
        <taxon>Hyphomicrobiales</taxon>
        <taxon>Rhizobiaceae</taxon>
        <taxon>Rhizobium/Agrobacterium group</taxon>
        <taxon>Pararhizobium</taxon>
    </lineage>
</organism>
<dbReference type="PANTHER" id="PTHR21240">
    <property type="entry name" value="2-AMINO-3-CARBOXYLMUCONATE-6-SEMIALDEHYDE DECARBOXYLASE"/>
    <property type="match status" value="1"/>
</dbReference>
<dbReference type="PANTHER" id="PTHR21240:SF28">
    <property type="entry name" value="ISO-OROTATE DECARBOXYLASE (EUROFUNG)"/>
    <property type="match status" value="1"/>
</dbReference>
<sequence>MSRQRRLKAVSVQRATVDQEKTMGSIDVHTHFIPQTYLNALADIGVTEKQVGFPLQPWDIDARLAVMDRQGIDTEVISLSSPSMRFWHGDDARMLTRKLNEELAAIVRDRPARFGGFATLPLPDVDGALAEIGYAFDELGLDGAVLMTNYGGTYLGNAKFAPVLDELNRRGAVLFVHPTEPPESEILTQGFPAPAFEYPADTTRTVASLIDGDTAKRCPGLKIIVSHGGGTIPFLKDRLELLLPWKWDGDPQDGAERVTSTLDSLYYDLAIVGFPASLAAIEKTHDVSRLLTGYDLPFVPEKALEAGRKNIEAFGGFSDDDRTKISFANAQTLFPRLAG</sequence>
<dbReference type="Gene3D" id="3.20.20.140">
    <property type="entry name" value="Metal-dependent hydrolases"/>
    <property type="match status" value="1"/>
</dbReference>
<dbReference type="InterPro" id="IPR006680">
    <property type="entry name" value="Amidohydro-rel"/>
</dbReference>
<keyword evidence="4" id="KW-1185">Reference proteome</keyword>
<evidence type="ECO:0000259" key="2">
    <source>
        <dbReference type="Pfam" id="PF04909"/>
    </source>
</evidence>
<feature type="domain" description="Amidohydrolase-related" evidence="2">
    <location>
        <begin position="26"/>
        <end position="335"/>
    </location>
</feature>
<proteinExistence type="predicted"/>
<comment type="caution">
    <text evidence="3">The sequence shown here is derived from an EMBL/GenBank/DDBJ whole genome shotgun (WGS) entry which is preliminary data.</text>
</comment>
<reference evidence="3 4" key="1">
    <citation type="submission" date="2019-06" db="EMBL/GenBank/DDBJ databases">
        <authorList>
            <person name="Li M."/>
        </authorList>
    </citation>
    <scope>NUCLEOTIDE SEQUENCE [LARGE SCALE GENOMIC DNA]</scope>
    <source>
        <strain evidence="3 4">BGMRC6574</strain>
    </source>
</reference>
<dbReference type="CDD" id="cd01292">
    <property type="entry name" value="metallo-dependent_hydrolases"/>
    <property type="match status" value="1"/>
</dbReference>